<protein>
    <recommendedName>
        <fullName evidence="3 4">GTP cyclohydrolase III</fullName>
        <ecNumber evidence="3 4">3.5.4.29</ecNumber>
    </recommendedName>
</protein>
<comment type="similarity">
    <text evidence="3 4">Belongs to the archaeal-type GTP cyclohydrolase family.</text>
</comment>
<dbReference type="EMBL" id="CP012172">
    <property type="protein sequence ID" value="AKV73234.1"/>
    <property type="molecule type" value="Genomic_DNA"/>
</dbReference>
<dbReference type="InterPro" id="IPR029787">
    <property type="entry name" value="Nucleotide_cyclase"/>
</dbReference>
<dbReference type="EMBL" id="CP012176">
    <property type="protein sequence ID" value="AKV82214.1"/>
    <property type="molecule type" value="Genomic_DNA"/>
</dbReference>
<dbReference type="GO" id="GO:0043740">
    <property type="term" value="F:GTP cyclohydrolase IIa activity"/>
    <property type="evidence" value="ECO:0007669"/>
    <property type="project" value="UniProtKB-UniRule"/>
</dbReference>
<evidence type="ECO:0000256" key="3">
    <source>
        <dbReference type="HAMAP-Rule" id="MF_00608"/>
    </source>
</evidence>
<evidence type="ECO:0000313" key="7">
    <source>
        <dbReference type="EMBL" id="AKV77724.1"/>
    </source>
</evidence>
<evidence type="ECO:0000313" key="10">
    <source>
        <dbReference type="Proteomes" id="UP000056255"/>
    </source>
</evidence>
<dbReference type="AlphaFoldDB" id="A0A0K1SZ24"/>
<reference evidence="9 10" key="2">
    <citation type="submission" date="2015-07" db="EMBL/GenBank/DDBJ databases">
        <title>Physiological, transcriptional responses and genome re-sequencing of acid resistant extremely thermoacidophilic Metallosphaera sedula SARC-M1.</title>
        <authorList>
            <person name="Ai C."/>
            <person name="McCarthy S."/>
            <person name="Eckrich V."/>
            <person name="Rudrappa D."/>
            <person name="Qiu G."/>
            <person name="Blum P."/>
        </authorList>
    </citation>
    <scope>NUCLEOTIDE SEQUENCE [LARGE SCALE GENOMIC DNA]</scope>
    <source>
        <strain evidence="9 10">SARC-M1</strain>
    </source>
</reference>
<evidence type="ECO:0000313" key="9">
    <source>
        <dbReference type="EMBL" id="AKV82214.1"/>
    </source>
</evidence>
<dbReference type="Proteomes" id="UP000068832">
    <property type="component" value="Chromosome"/>
</dbReference>
<evidence type="ECO:0000313" key="11">
    <source>
        <dbReference type="Proteomes" id="UP000061362"/>
    </source>
</evidence>
<evidence type="ECO:0000256" key="4">
    <source>
        <dbReference type="PIRNR" id="PIRNR009265"/>
    </source>
</evidence>
<dbReference type="Gene3D" id="3.30.70.270">
    <property type="match status" value="1"/>
</dbReference>
<name>A0A0K1SZ24_9CREN</name>
<accession>A0A0K1SZ24</accession>
<dbReference type="Proteomes" id="UP000056255">
    <property type="component" value="Chromosome"/>
</dbReference>
<evidence type="ECO:0000313" key="8">
    <source>
        <dbReference type="EMBL" id="AKV79969.1"/>
    </source>
</evidence>
<dbReference type="GO" id="GO:0005525">
    <property type="term" value="F:GTP binding"/>
    <property type="evidence" value="ECO:0007669"/>
    <property type="project" value="UniProtKB-KW"/>
</dbReference>
<dbReference type="EMBL" id="CP012174">
    <property type="protein sequence ID" value="AKV77724.1"/>
    <property type="molecule type" value="Genomic_DNA"/>
</dbReference>
<dbReference type="OrthoDB" id="25211at2157"/>
<evidence type="ECO:0000313" key="14">
    <source>
        <dbReference type="Proteomes" id="UP000068832"/>
    </source>
</evidence>
<proteinExistence type="inferred from homology"/>
<keyword evidence="2 3" id="KW-0342">GTP-binding</keyword>
<sequence>MKVMVVELYNYREWTELLGNDREWKIQVNQHLLSSKMIWKASQMGGMVFPMRYDQAIMLADGIKPSDLRAFLHYVSRVAPVNIRACLGYGETPRRAEENGYSCLKGLEPGTFQVLAYPDSPVAVAHFDLNGFTDFTNGTSTYRSFTEAQKFYSEIVAHIYSLGGIAQYMGGDNIVTVISTDVIDQVIAKVENEQRMKVGIGIGKNARDAMRNATKALTEIRKDRRETWKLLQE</sequence>
<keyword evidence="3" id="KW-0547">Nucleotide-binding</keyword>
<dbReference type="InterPro" id="IPR007839">
    <property type="entry name" value="GTP_CycHdrlase_3"/>
</dbReference>
<evidence type="ECO:0000256" key="2">
    <source>
        <dbReference type="ARBA" id="ARBA00023134"/>
    </source>
</evidence>
<evidence type="ECO:0000313" key="12">
    <source>
        <dbReference type="Proteomes" id="UP000062398"/>
    </source>
</evidence>
<dbReference type="Proteomes" id="UP000062475">
    <property type="component" value="Chromosome"/>
</dbReference>
<gene>
    <name evidence="3" type="primary">gch3</name>
    <name evidence="5" type="ORF">MsedA_0051</name>
    <name evidence="6" type="ORF">MsedB_0051</name>
    <name evidence="7" type="ORF">MsedC_0050</name>
    <name evidence="8" type="ORF">MsedD_0051</name>
    <name evidence="9" type="ORF">MsedE_0051</name>
</gene>
<dbReference type="InterPro" id="IPR043128">
    <property type="entry name" value="Rev_trsase/Diguanyl_cyclase"/>
</dbReference>
<dbReference type="PATRIC" id="fig|43687.5.peg.50"/>
<evidence type="ECO:0000313" key="5">
    <source>
        <dbReference type="EMBL" id="AKV73234.1"/>
    </source>
</evidence>
<evidence type="ECO:0000313" key="6">
    <source>
        <dbReference type="EMBL" id="AKV75478.1"/>
    </source>
</evidence>
<comment type="catalytic activity">
    <reaction evidence="3 4">
        <text>GTP + 3 H2O = 2-amino-5-formylamino-6-(5-phospho-D-ribosylamino)pyrimidin-4(3H)-one + 2 phosphate + 2 H(+)</text>
        <dbReference type="Rhea" id="RHEA:22468"/>
        <dbReference type="ChEBI" id="CHEBI:15377"/>
        <dbReference type="ChEBI" id="CHEBI:15378"/>
        <dbReference type="ChEBI" id="CHEBI:37565"/>
        <dbReference type="ChEBI" id="CHEBI:43474"/>
        <dbReference type="ChEBI" id="CHEBI:57258"/>
        <dbReference type="EC" id="3.5.4.29"/>
    </reaction>
</comment>
<reference evidence="11 12" key="1">
    <citation type="journal article" date="2015" name="Genome Announc.">
        <title>Complete Genome Sequences of Evolved Arsenate-Resistant Metallosphaera sedula Strains.</title>
        <authorList>
            <person name="Ai C."/>
            <person name="McCarthy S."/>
            <person name="Schackwitz W."/>
            <person name="Martin J."/>
            <person name="Lipzen A."/>
            <person name="Blum P."/>
        </authorList>
    </citation>
    <scope>NUCLEOTIDE SEQUENCE [LARGE SCALE GENOMIC DNA]</scope>
    <source>
        <strain evidence="7 12">ARS120-1</strain>
        <strain evidence="8 11">ARS120-2</strain>
        <strain evidence="5 14">ARS50-1</strain>
        <strain evidence="6 13">ARS50-2</strain>
    </source>
</reference>
<dbReference type="Pfam" id="PF05165">
    <property type="entry name" value="GCH_III"/>
    <property type="match status" value="1"/>
</dbReference>
<dbReference type="EMBL" id="CP012173">
    <property type="protein sequence ID" value="AKV75478.1"/>
    <property type="molecule type" value="Genomic_DNA"/>
</dbReference>
<dbReference type="PANTHER" id="PTHR42202:SF1">
    <property type="entry name" value="GTP CYCLOHYDROLASE III"/>
    <property type="match status" value="1"/>
</dbReference>
<dbReference type="EC" id="3.5.4.29" evidence="3 4"/>
<evidence type="ECO:0000313" key="13">
    <source>
        <dbReference type="Proteomes" id="UP000062475"/>
    </source>
</evidence>
<dbReference type="PANTHER" id="PTHR42202">
    <property type="entry name" value="GTP CYCLOHYDROLASE III"/>
    <property type="match status" value="1"/>
</dbReference>
<dbReference type="HAMAP" id="MF_00608">
    <property type="entry name" value="GTP_cyclohydro_3"/>
    <property type="match status" value="1"/>
</dbReference>
<dbReference type="Proteomes" id="UP000061362">
    <property type="component" value="Chromosome"/>
</dbReference>
<evidence type="ECO:0000256" key="1">
    <source>
        <dbReference type="ARBA" id="ARBA00022801"/>
    </source>
</evidence>
<dbReference type="EMBL" id="CP012175">
    <property type="protein sequence ID" value="AKV79969.1"/>
    <property type="molecule type" value="Genomic_DNA"/>
</dbReference>
<dbReference type="PIRSF" id="PIRSF009265">
    <property type="entry name" value="GTP_cyclohydro_3"/>
    <property type="match status" value="1"/>
</dbReference>
<organism evidence="8 11">
    <name type="scientific">Metallosphaera sedula</name>
    <dbReference type="NCBI Taxonomy" id="43687"/>
    <lineage>
        <taxon>Archaea</taxon>
        <taxon>Thermoproteota</taxon>
        <taxon>Thermoprotei</taxon>
        <taxon>Sulfolobales</taxon>
        <taxon>Sulfolobaceae</taxon>
        <taxon>Metallosphaera</taxon>
    </lineage>
</organism>
<dbReference type="Gene3D" id="3.30.70.1230">
    <property type="entry name" value="Nucleotide cyclase"/>
    <property type="match status" value="1"/>
</dbReference>
<dbReference type="Proteomes" id="UP000062398">
    <property type="component" value="Chromosome"/>
</dbReference>
<keyword evidence="1 3" id="KW-0378">Hydrolase</keyword>
<comment type="function">
    <text evidence="3 4">Catalyzes the formation of 2-amino-5-formylamino-6-ribofuranosylamino-4(3H)-pyrimidinone ribonucleotide monophosphate and inorganic phosphate from GTP. Also has an independent pyrophosphate phosphohydrolase activity.</text>
</comment>